<keyword evidence="4" id="KW-1185">Reference proteome</keyword>
<dbReference type="AlphaFoldDB" id="A0A847S2Z5"/>
<protein>
    <recommendedName>
        <fullName evidence="5">Poly(3-hydroxybutyrate) depolymerase</fullName>
    </recommendedName>
</protein>
<comment type="caution">
    <text evidence="3">The sequence shown here is derived from an EMBL/GenBank/DDBJ whole genome shotgun (WGS) entry which is preliminary data.</text>
</comment>
<accession>A0A847S2Z5</accession>
<feature type="signal peptide" evidence="2">
    <location>
        <begin position="1"/>
        <end position="26"/>
    </location>
</feature>
<gene>
    <name evidence="3" type="ORF">HF682_03075</name>
</gene>
<evidence type="ECO:0000256" key="2">
    <source>
        <dbReference type="SAM" id="SignalP"/>
    </source>
</evidence>
<name>A0A847S2Z5_9NEIS</name>
<feature type="compositionally biased region" description="Basic and acidic residues" evidence="1">
    <location>
        <begin position="225"/>
        <end position="236"/>
    </location>
</feature>
<dbReference type="PROSITE" id="PS51257">
    <property type="entry name" value="PROKAR_LIPOPROTEIN"/>
    <property type="match status" value="1"/>
</dbReference>
<proteinExistence type="predicted"/>
<sequence length="295" mass="33310">MFLLFYRIVHRLAFLLLGGGLALACAAQPLAVGKGQFEYRDAGHPDKPITVWYYRPASLRPDSKVVFVMHGTLRNGETYRDHWADYARRHHFLLIVPEFAKAYYREADYQFGGVRHADPARWSFASIEHLFDLIRSRESLQTAQYYLYGHSAGAQFVHRFMLLMPHPRVALAISANAGAYTLPRFPTGSQPGFPWALDPARVDEGQLTAALAQSLLVLLGEEDTDPHHPHLPKEAEAEAQGPNRLQRGQYFFQLARQQAQQRAVPFHWRLRTVPGVGHSDSGMARAAVEEIISTP</sequence>
<keyword evidence="2" id="KW-0732">Signal</keyword>
<organism evidence="3 4">
    <name type="scientific">Leeia aquatica</name>
    <dbReference type="NCBI Taxonomy" id="2725557"/>
    <lineage>
        <taxon>Bacteria</taxon>
        <taxon>Pseudomonadati</taxon>
        <taxon>Pseudomonadota</taxon>
        <taxon>Betaproteobacteria</taxon>
        <taxon>Neisseriales</taxon>
        <taxon>Leeiaceae</taxon>
        <taxon>Leeia</taxon>
    </lineage>
</organism>
<feature type="chain" id="PRO_5032629807" description="Poly(3-hydroxybutyrate) depolymerase" evidence="2">
    <location>
        <begin position="27"/>
        <end position="295"/>
    </location>
</feature>
<dbReference type="Proteomes" id="UP000587991">
    <property type="component" value="Unassembled WGS sequence"/>
</dbReference>
<reference evidence="3 4" key="1">
    <citation type="submission" date="2020-04" db="EMBL/GenBank/DDBJ databases">
        <title>Draft genome of Leeia sp. IMCC25680.</title>
        <authorList>
            <person name="Song J."/>
            <person name="Cho J.-C."/>
        </authorList>
    </citation>
    <scope>NUCLEOTIDE SEQUENCE [LARGE SCALE GENOMIC DNA]</scope>
    <source>
        <strain evidence="3 4">IMCC25680</strain>
    </source>
</reference>
<feature type="region of interest" description="Disordered" evidence="1">
    <location>
        <begin position="222"/>
        <end position="242"/>
    </location>
</feature>
<dbReference type="SUPFAM" id="SSF53474">
    <property type="entry name" value="alpha/beta-Hydrolases"/>
    <property type="match status" value="1"/>
</dbReference>
<evidence type="ECO:0000256" key="1">
    <source>
        <dbReference type="SAM" id="MobiDB-lite"/>
    </source>
</evidence>
<dbReference type="InterPro" id="IPR029058">
    <property type="entry name" value="AB_hydrolase_fold"/>
</dbReference>
<evidence type="ECO:0000313" key="4">
    <source>
        <dbReference type="Proteomes" id="UP000587991"/>
    </source>
</evidence>
<evidence type="ECO:0008006" key="5">
    <source>
        <dbReference type="Google" id="ProtNLM"/>
    </source>
</evidence>
<dbReference type="EMBL" id="JABAIM010000001">
    <property type="protein sequence ID" value="NLR74134.1"/>
    <property type="molecule type" value="Genomic_DNA"/>
</dbReference>
<dbReference type="Gene3D" id="3.40.50.1820">
    <property type="entry name" value="alpha/beta hydrolase"/>
    <property type="match status" value="1"/>
</dbReference>
<evidence type="ECO:0000313" key="3">
    <source>
        <dbReference type="EMBL" id="NLR74134.1"/>
    </source>
</evidence>
<dbReference type="RefSeq" id="WP_168875766.1">
    <property type="nucleotide sequence ID" value="NZ_JABAIM010000001.1"/>
</dbReference>